<feature type="region of interest" description="Disordered" evidence="2">
    <location>
        <begin position="89"/>
        <end position="117"/>
    </location>
</feature>
<keyword evidence="5" id="KW-1185">Reference proteome</keyword>
<dbReference type="Pfam" id="PF00069">
    <property type="entry name" value="Pkinase"/>
    <property type="match status" value="1"/>
</dbReference>
<evidence type="ECO:0000313" key="4">
    <source>
        <dbReference type="EMBL" id="KAL3807329.1"/>
    </source>
</evidence>
<organism evidence="4 5">
    <name type="scientific">Cyclostephanos tholiformis</name>
    <dbReference type="NCBI Taxonomy" id="382380"/>
    <lineage>
        <taxon>Eukaryota</taxon>
        <taxon>Sar</taxon>
        <taxon>Stramenopiles</taxon>
        <taxon>Ochrophyta</taxon>
        <taxon>Bacillariophyta</taxon>
        <taxon>Coscinodiscophyceae</taxon>
        <taxon>Thalassiosirophycidae</taxon>
        <taxon>Stephanodiscales</taxon>
        <taxon>Stephanodiscaceae</taxon>
        <taxon>Cyclostephanos</taxon>
    </lineage>
</organism>
<dbReference type="InterPro" id="IPR011009">
    <property type="entry name" value="Kinase-like_dom_sf"/>
</dbReference>
<dbReference type="PROSITE" id="PS50011">
    <property type="entry name" value="PROTEIN_KINASE_DOM"/>
    <property type="match status" value="1"/>
</dbReference>
<keyword evidence="1" id="KW-0175">Coiled coil</keyword>
<protein>
    <recommendedName>
        <fullName evidence="3">Protein kinase domain-containing protein</fullName>
    </recommendedName>
</protein>
<evidence type="ECO:0000256" key="1">
    <source>
        <dbReference type="SAM" id="Coils"/>
    </source>
</evidence>
<dbReference type="AlphaFoldDB" id="A0ABD3R4E1"/>
<dbReference type="SUPFAM" id="SSF56112">
    <property type="entry name" value="Protein kinase-like (PK-like)"/>
    <property type="match status" value="1"/>
</dbReference>
<evidence type="ECO:0000313" key="5">
    <source>
        <dbReference type="Proteomes" id="UP001530377"/>
    </source>
</evidence>
<feature type="domain" description="Protein kinase" evidence="3">
    <location>
        <begin position="399"/>
        <end position="677"/>
    </location>
</feature>
<feature type="compositionally biased region" description="Low complexity" evidence="2">
    <location>
        <begin position="94"/>
        <end position="117"/>
    </location>
</feature>
<feature type="region of interest" description="Disordered" evidence="2">
    <location>
        <begin position="1"/>
        <end position="22"/>
    </location>
</feature>
<gene>
    <name evidence="4" type="ORF">ACHAXA_003455</name>
</gene>
<dbReference type="EMBL" id="JALLPB020000641">
    <property type="protein sequence ID" value="KAL3807329.1"/>
    <property type="molecule type" value="Genomic_DNA"/>
</dbReference>
<evidence type="ECO:0000256" key="2">
    <source>
        <dbReference type="SAM" id="MobiDB-lite"/>
    </source>
</evidence>
<dbReference type="SMART" id="SM00220">
    <property type="entry name" value="S_TKc"/>
    <property type="match status" value="1"/>
</dbReference>
<feature type="region of interest" description="Disordered" evidence="2">
    <location>
        <begin position="360"/>
        <end position="383"/>
    </location>
</feature>
<proteinExistence type="predicted"/>
<dbReference type="Proteomes" id="UP001530377">
    <property type="component" value="Unassembled WGS sequence"/>
</dbReference>
<dbReference type="PANTHER" id="PTHR24362:SF309">
    <property type="entry name" value="PROTEIN KINASE DOMAIN-CONTAINING PROTEIN"/>
    <property type="match status" value="1"/>
</dbReference>
<dbReference type="InterPro" id="IPR000719">
    <property type="entry name" value="Prot_kinase_dom"/>
</dbReference>
<name>A0ABD3R4E1_9STRA</name>
<dbReference type="PANTHER" id="PTHR24362">
    <property type="entry name" value="SERINE/THREONINE-PROTEIN KINASE NEK"/>
    <property type="match status" value="1"/>
</dbReference>
<dbReference type="Gene3D" id="1.10.287.1490">
    <property type="match status" value="1"/>
</dbReference>
<dbReference type="Gene3D" id="1.10.510.10">
    <property type="entry name" value="Transferase(Phosphotransferase) domain 1"/>
    <property type="match status" value="1"/>
</dbReference>
<evidence type="ECO:0000259" key="3">
    <source>
        <dbReference type="PROSITE" id="PS50011"/>
    </source>
</evidence>
<feature type="coiled-coil region" evidence="1">
    <location>
        <begin position="169"/>
        <end position="231"/>
    </location>
</feature>
<sequence length="695" mass="74780">MIPRVAHHGLGMERDPTTRHRGNPTTIAARLARCCCCCLVVLPIVSNSLLLVRTVPTRGYHDARRPPGPAISTSSSSVLLASYEEGSAGVERASSSSSSSSPPPLGAKTGNNNAGLNGLGRVNGVVVGVGTNLPSRRNNSPPPLDPKDEALMQAQTAVSTLESALNSAVGSLENMQRQLQSRVMQLERELDDARNELENSRTELKELNAELISTREELAKSRRDVAELERAFSSSDGTSSRVDQLEAYVAKLLEENRSSGSSASAVPTTDNNSNNNLWQIFSSSNQRVIPVLNDWIAIRGANEGEVQISGKVSNHPTIPDGDAIVTSPLVDAGKAVEKKIVTTLSGSKYRLATPMTLPASSSASVKITSSPSPSGKISSSSSSSRQQLIRARSSISIPDLTGGTIGNGRYLLAGEATSSINGRSFIQTAYRASSFGKPVGEALVVKYSQNKEAMKREFANYQKVSLGLRGGSFVRRVEFLPLAGEEMPDMSALVMQRGVADVKAFMPKVGGKLEGELLLDCALTALRCVEALHSVRLVWNDLKTENFVVIDDQRGGVSFRGIDLESCMSFKAAPVDYTPEACPPEFARSFLKGEADSFGLEYSYDVWSLGMFMYEISTGRGFFDGMSAQKITMTLPTFEPNLEKVADPVLSDLISQCLSRDPKDRPSVARIFKHPFFADASTGKNAFDFLFGIGM</sequence>
<accession>A0ABD3R4E1</accession>
<reference evidence="4 5" key="1">
    <citation type="submission" date="2024-10" db="EMBL/GenBank/DDBJ databases">
        <title>Updated reference genomes for cyclostephanoid diatoms.</title>
        <authorList>
            <person name="Roberts W.R."/>
            <person name="Alverson A.J."/>
        </authorList>
    </citation>
    <scope>NUCLEOTIDE SEQUENCE [LARGE SCALE GENOMIC DNA]</scope>
    <source>
        <strain evidence="4 5">AJA228-03</strain>
    </source>
</reference>
<comment type="caution">
    <text evidence="4">The sequence shown here is derived from an EMBL/GenBank/DDBJ whole genome shotgun (WGS) entry which is preliminary data.</text>
</comment>